<dbReference type="Proteomes" id="UP000008815">
    <property type="component" value="Chromosome 2"/>
</dbReference>
<evidence type="ECO:0000256" key="6">
    <source>
        <dbReference type="SAM" id="Phobius"/>
    </source>
</evidence>
<evidence type="ECO:0000313" key="7">
    <source>
        <dbReference type="EMBL" id="BAG45248.1"/>
    </source>
</evidence>
<evidence type="ECO:0000256" key="2">
    <source>
        <dbReference type="ARBA" id="ARBA00022475"/>
    </source>
</evidence>
<dbReference type="InterPro" id="IPR001123">
    <property type="entry name" value="LeuE-type"/>
</dbReference>
<evidence type="ECO:0000256" key="5">
    <source>
        <dbReference type="ARBA" id="ARBA00023136"/>
    </source>
</evidence>
<dbReference type="EMBL" id="AP009386">
    <property type="protein sequence ID" value="BAG45248.1"/>
    <property type="molecule type" value="Genomic_DNA"/>
</dbReference>
<dbReference type="STRING" id="395019.BMULJ_03375"/>
<dbReference type="PANTHER" id="PTHR30086">
    <property type="entry name" value="ARGININE EXPORTER PROTEIN ARGO"/>
    <property type="match status" value="1"/>
</dbReference>
<gene>
    <name evidence="7" type="primary">rhtC</name>
    <name evidence="7" type="ordered locus">BMULJ_03375</name>
</gene>
<keyword evidence="3 6" id="KW-0812">Transmembrane</keyword>
<dbReference type="eggNOG" id="COG1280">
    <property type="taxonomic scope" value="Bacteria"/>
</dbReference>
<keyword evidence="8" id="KW-1185">Reference proteome</keyword>
<dbReference type="KEGG" id="bmj:BMULJ_03375"/>
<dbReference type="GO" id="GO:0015171">
    <property type="term" value="F:amino acid transmembrane transporter activity"/>
    <property type="evidence" value="ECO:0007669"/>
    <property type="project" value="TreeGrafter"/>
</dbReference>
<comment type="subcellular location">
    <subcellularLocation>
        <location evidence="1">Cell membrane</location>
        <topology evidence="1">Multi-pass membrane protein</topology>
    </subcellularLocation>
</comment>
<keyword evidence="4 6" id="KW-1133">Transmembrane helix</keyword>
<evidence type="ECO:0000256" key="1">
    <source>
        <dbReference type="ARBA" id="ARBA00004651"/>
    </source>
</evidence>
<sequence>MPAHLHLLLPLAGVLLLSVVSPGPNFVIVTSTAVASRRAGVMTSVGLAAASGTWAAIAIAGLSLLVTHVAWVHTALRIAGATYLLWLGAKMIATARRPLALSTEPGRSGWRAARNGYVVSMTNPKAVAFYGSVFALMVPAHAPAWFAPAVVGISIAISGAWYGAMALLASHPTVRGLLIRRKAVLDTTAGVLLMGLGGKMLAGR</sequence>
<dbReference type="KEGG" id="bmu:Bmul_5142"/>
<dbReference type="Pfam" id="PF01810">
    <property type="entry name" value="LysE"/>
    <property type="match status" value="1"/>
</dbReference>
<evidence type="ECO:0000256" key="4">
    <source>
        <dbReference type="ARBA" id="ARBA00022989"/>
    </source>
</evidence>
<dbReference type="RefSeq" id="WP_006397790.1">
    <property type="nucleotide sequence ID" value="NC_010086.1"/>
</dbReference>
<feature type="transmembrane region" description="Helical" evidence="6">
    <location>
        <begin position="45"/>
        <end position="67"/>
    </location>
</feature>
<feature type="transmembrane region" description="Helical" evidence="6">
    <location>
        <begin position="145"/>
        <end position="171"/>
    </location>
</feature>
<proteinExistence type="predicted"/>
<keyword evidence="5 6" id="KW-0472">Membrane</keyword>
<evidence type="ECO:0000313" key="8">
    <source>
        <dbReference type="Proteomes" id="UP000008815"/>
    </source>
</evidence>
<name>A0A0H3KJ65_BURM1</name>
<protein>
    <submittedName>
        <fullName evidence="7">Threonine efflux protein</fullName>
    </submittedName>
</protein>
<dbReference type="GO" id="GO:0005886">
    <property type="term" value="C:plasma membrane"/>
    <property type="evidence" value="ECO:0007669"/>
    <property type="project" value="UniProtKB-SubCell"/>
</dbReference>
<dbReference type="PANTHER" id="PTHR30086:SF20">
    <property type="entry name" value="ARGININE EXPORTER PROTEIN ARGO-RELATED"/>
    <property type="match status" value="1"/>
</dbReference>
<accession>A0A0H3KJ65</accession>
<dbReference type="HOGENOM" id="CLU_079569_0_1_4"/>
<keyword evidence="2" id="KW-1003">Cell membrane</keyword>
<feature type="transmembrane region" description="Helical" evidence="6">
    <location>
        <begin position="74"/>
        <end position="93"/>
    </location>
</feature>
<dbReference type="AlphaFoldDB" id="A0A0H3KJ65"/>
<evidence type="ECO:0000256" key="3">
    <source>
        <dbReference type="ARBA" id="ARBA00022692"/>
    </source>
</evidence>
<reference evidence="7 8" key="1">
    <citation type="submission" date="2007-04" db="EMBL/GenBank/DDBJ databases">
        <title>Complete genome sequence of Burkholderia multivorans ATCC 17616.</title>
        <authorList>
            <person name="Ohtsubo Y."/>
            <person name="Yamashita A."/>
            <person name="Kurokawa K."/>
            <person name="Takami H."/>
            <person name="Yuhara S."/>
            <person name="Nishiyama E."/>
            <person name="Endo R."/>
            <person name="Miyazaki R."/>
            <person name="Ono A."/>
            <person name="Yano K."/>
            <person name="Ito M."/>
            <person name="Sota M."/>
            <person name="Yuji N."/>
            <person name="Hattori M."/>
            <person name="Tsuda M."/>
        </authorList>
    </citation>
    <scope>NUCLEOTIDE SEQUENCE [LARGE SCALE GENOMIC DNA]</scope>
    <source>
        <strain evidence="8">ATCC 17616 / 249</strain>
    </source>
</reference>
<organism evidence="7 8">
    <name type="scientific">Burkholderia multivorans (strain ATCC 17616 / 249)</name>
    <dbReference type="NCBI Taxonomy" id="395019"/>
    <lineage>
        <taxon>Bacteria</taxon>
        <taxon>Pseudomonadati</taxon>
        <taxon>Pseudomonadota</taxon>
        <taxon>Betaproteobacteria</taxon>
        <taxon>Burkholderiales</taxon>
        <taxon>Burkholderiaceae</taxon>
        <taxon>Burkholderia</taxon>
        <taxon>Burkholderia cepacia complex</taxon>
    </lineage>
</organism>